<comment type="caution">
    <text evidence="1">The sequence shown here is derived from an EMBL/GenBank/DDBJ whole genome shotgun (WGS) entry which is preliminary data.</text>
</comment>
<dbReference type="AlphaFoldDB" id="A0A835LSB5"/>
<protein>
    <recommendedName>
        <fullName evidence="3">RNase H type-1 domain-containing protein</fullName>
    </recommendedName>
</protein>
<dbReference type="EMBL" id="JADFTS010000006">
    <property type="protein sequence ID" value="KAF9603052.1"/>
    <property type="molecule type" value="Genomic_DNA"/>
</dbReference>
<gene>
    <name evidence="1" type="ORF">IFM89_033777</name>
</gene>
<sequence length="77" mass="8402">MWVPPLTGVVKVNCDGASKGNPGMASLRATYRSSTSDFLQVIWKKFDVNNDFIAEILAIPISKEEAIKKGWTSLDSG</sequence>
<organism evidence="1 2">
    <name type="scientific">Coptis chinensis</name>
    <dbReference type="NCBI Taxonomy" id="261450"/>
    <lineage>
        <taxon>Eukaryota</taxon>
        <taxon>Viridiplantae</taxon>
        <taxon>Streptophyta</taxon>
        <taxon>Embryophyta</taxon>
        <taxon>Tracheophyta</taxon>
        <taxon>Spermatophyta</taxon>
        <taxon>Magnoliopsida</taxon>
        <taxon>Ranunculales</taxon>
        <taxon>Ranunculaceae</taxon>
        <taxon>Coptidoideae</taxon>
        <taxon>Coptis</taxon>
    </lineage>
</organism>
<keyword evidence="2" id="KW-1185">Reference proteome</keyword>
<evidence type="ECO:0000313" key="1">
    <source>
        <dbReference type="EMBL" id="KAF9603052.1"/>
    </source>
</evidence>
<evidence type="ECO:0000313" key="2">
    <source>
        <dbReference type="Proteomes" id="UP000631114"/>
    </source>
</evidence>
<reference evidence="1 2" key="1">
    <citation type="submission" date="2020-10" db="EMBL/GenBank/DDBJ databases">
        <title>The Coptis chinensis genome and diversification of protoberbering-type alkaloids.</title>
        <authorList>
            <person name="Wang B."/>
            <person name="Shu S."/>
            <person name="Song C."/>
            <person name="Liu Y."/>
        </authorList>
    </citation>
    <scope>NUCLEOTIDE SEQUENCE [LARGE SCALE GENOMIC DNA]</scope>
    <source>
        <strain evidence="1">HL-2020</strain>
        <tissue evidence="1">Leaf</tissue>
    </source>
</reference>
<dbReference type="OrthoDB" id="1000257at2759"/>
<evidence type="ECO:0008006" key="3">
    <source>
        <dbReference type="Google" id="ProtNLM"/>
    </source>
</evidence>
<accession>A0A835LSB5</accession>
<proteinExistence type="predicted"/>
<name>A0A835LSB5_9MAGN</name>
<dbReference type="InterPro" id="IPR012337">
    <property type="entry name" value="RNaseH-like_sf"/>
</dbReference>
<dbReference type="SUPFAM" id="SSF53098">
    <property type="entry name" value="Ribonuclease H-like"/>
    <property type="match status" value="1"/>
</dbReference>
<dbReference type="Proteomes" id="UP000631114">
    <property type="component" value="Unassembled WGS sequence"/>
</dbReference>